<proteinExistence type="predicted"/>
<dbReference type="RefSeq" id="WP_303278004.1">
    <property type="nucleotide sequence ID" value="NZ_JAUOEK010000119.1"/>
</dbReference>
<protein>
    <submittedName>
        <fullName evidence="1">Uncharacterized protein</fullName>
    </submittedName>
</protein>
<dbReference type="EMBL" id="JAUOEK010000119">
    <property type="protein sequence ID" value="MDO5970312.1"/>
    <property type="molecule type" value="Genomic_DNA"/>
</dbReference>
<gene>
    <name evidence="1" type="ORF">Q4Q35_10890</name>
</gene>
<comment type="caution">
    <text evidence="1">The sequence shown here is derived from an EMBL/GenBank/DDBJ whole genome shotgun (WGS) entry which is preliminary data.</text>
</comment>
<evidence type="ECO:0000313" key="1">
    <source>
        <dbReference type="EMBL" id="MDO5970312.1"/>
    </source>
</evidence>
<evidence type="ECO:0000313" key="2">
    <source>
        <dbReference type="Proteomes" id="UP001176883"/>
    </source>
</evidence>
<accession>A0ABT8WB61</accession>
<keyword evidence="2" id="KW-1185">Reference proteome</keyword>
<organism evidence="1 2">
    <name type="scientific">Flavivirga aquimarina</name>
    <dbReference type="NCBI Taxonomy" id="2027862"/>
    <lineage>
        <taxon>Bacteria</taxon>
        <taxon>Pseudomonadati</taxon>
        <taxon>Bacteroidota</taxon>
        <taxon>Flavobacteriia</taxon>
        <taxon>Flavobacteriales</taxon>
        <taxon>Flavobacteriaceae</taxon>
        <taxon>Flavivirga</taxon>
    </lineage>
</organism>
<reference evidence="1" key="1">
    <citation type="submission" date="2023-07" db="EMBL/GenBank/DDBJ databases">
        <title>Two novel species in the genus Flavivirga.</title>
        <authorList>
            <person name="Kwon K."/>
        </authorList>
    </citation>
    <scope>NUCLEOTIDE SEQUENCE</scope>
    <source>
        <strain evidence="1">KCTC 52353</strain>
    </source>
</reference>
<dbReference type="Proteomes" id="UP001176883">
    <property type="component" value="Unassembled WGS sequence"/>
</dbReference>
<sequence>MTNTNDDIFIKMSSELIKNGELTFLFDANALAKLFSNDIELLSKAVNNLSHSKEKSSRSAILALIQNGNTINKILTYNAFSFGAFKNLDSETKTLFNSPFNDINIRVKTEIDLTQIKQGYLYKVVSFLGPSFIRKSQKARDDIAKIILDKEYPKGFAWFSGSLFAHILLELDNDSRYEILMKAGAKEVLNKILWNTWPDGWNKKDEQMALLNNVLLDMTESQIHDLTCGMPMEILHQLDFEKNKSHKFNELRIDL</sequence>
<name>A0ABT8WB61_9FLAO</name>